<sequence length="62" mass="6849">MTSKKKDSDEMMAEHFFGSFEDDQGREIKDNPGSNTPSSAIGDRKMALKKKLNASTPVTTKI</sequence>
<comment type="caution">
    <text evidence="2">The sequence shown here is derived from an EMBL/GenBank/DDBJ whole genome shotgun (WGS) entry which is preliminary data.</text>
</comment>
<proteinExistence type="predicted"/>
<keyword evidence="3" id="KW-1185">Reference proteome</keyword>
<accession>A0ABT2KEV5</accession>
<feature type="region of interest" description="Disordered" evidence="1">
    <location>
        <begin position="17"/>
        <end position="62"/>
    </location>
</feature>
<feature type="compositionally biased region" description="Polar residues" evidence="1">
    <location>
        <begin position="53"/>
        <end position="62"/>
    </location>
</feature>
<organism evidence="2 3">
    <name type="scientific">Paracoccus maritimus</name>
    <dbReference type="NCBI Taxonomy" id="2933292"/>
    <lineage>
        <taxon>Bacteria</taxon>
        <taxon>Pseudomonadati</taxon>
        <taxon>Pseudomonadota</taxon>
        <taxon>Alphaproteobacteria</taxon>
        <taxon>Rhodobacterales</taxon>
        <taxon>Paracoccaceae</taxon>
        <taxon>Paracoccus</taxon>
    </lineage>
</organism>
<dbReference type="RefSeq" id="WP_260278301.1">
    <property type="nucleotide sequence ID" value="NZ_JANAVZ010000011.1"/>
</dbReference>
<dbReference type="Proteomes" id="UP001320702">
    <property type="component" value="Unassembled WGS sequence"/>
</dbReference>
<evidence type="ECO:0000313" key="2">
    <source>
        <dbReference type="EMBL" id="MCT4334385.1"/>
    </source>
</evidence>
<protein>
    <submittedName>
        <fullName evidence="2">Uncharacterized protein</fullName>
    </submittedName>
</protein>
<gene>
    <name evidence="2" type="ORF">MU516_16100</name>
</gene>
<evidence type="ECO:0000313" key="3">
    <source>
        <dbReference type="Proteomes" id="UP001320702"/>
    </source>
</evidence>
<name>A0ABT2KEV5_9RHOB</name>
<evidence type="ECO:0000256" key="1">
    <source>
        <dbReference type="SAM" id="MobiDB-lite"/>
    </source>
</evidence>
<dbReference type="EMBL" id="JANAVZ010000011">
    <property type="protein sequence ID" value="MCT4334385.1"/>
    <property type="molecule type" value="Genomic_DNA"/>
</dbReference>
<reference evidence="2 3" key="1">
    <citation type="submission" date="2022-04" db="EMBL/GenBank/DDBJ databases">
        <title>Paracoccus sp. YLB-12 draft genome sequence.</title>
        <authorList>
            <person name="Yu L."/>
        </authorList>
    </citation>
    <scope>NUCLEOTIDE SEQUENCE [LARGE SCALE GENOMIC DNA]</scope>
    <source>
        <strain evidence="2 3">YLB-12</strain>
    </source>
</reference>